<feature type="compositionally biased region" description="Polar residues" evidence="5">
    <location>
        <begin position="56"/>
        <end position="69"/>
    </location>
</feature>
<keyword evidence="7" id="KW-1185">Reference proteome</keyword>
<dbReference type="AlphaFoldDB" id="A0A9P8CAV3"/>
<feature type="compositionally biased region" description="Basic residues" evidence="5">
    <location>
        <begin position="268"/>
        <end position="279"/>
    </location>
</feature>
<comment type="subcellular location">
    <subcellularLocation>
        <location evidence="1">Cytoplasm</location>
    </subcellularLocation>
</comment>
<protein>
    <submittedName>
        <fullName evidence="6">Signal recognition particle, SRP19 subunit</fullName>
    </submittedName>
</protein>
<feature type="region of interest" description="Disordered" evidence="5">
    <location>
        <begin position="239"/>
        <end position="279"/>
    </location>
</feature>
<evidence type="ECO:0000313" key="7">
    <source>
        <dbReference type="Proteomes" id="UP000887226"/>
    </source>
</evidence>
<feature type="region of interest" description="Disordered" evidence="5">
    <location>
        <begin position="1"/>
        <end position="74"/>
    </location>
</feature>
<evidence type="ECO:0000256" key="4">
    <source>
        <dbReference type="ARBA" id="ARBA00023274"/>
    </source>
</evidence>
<dbReference type="PANTHER" id="PTHR17453:SF0">
    <property type="entry name" value="SIGNAL RECOGNITION PARTICLE 19 KDA PROTEIN"/>
    <property type="match status" value="1"/>
</dbReference>
<keyword evidence="4" id="KW-0687">Ribonucleoprotein</keyword>
<dbReference type="Gene3D" id="3.30.56.30">
    <property type="entry name" value="Signal recognition particle, SRP19-like subunit"/>
    <property type="match status" value="1"/>
</dbReference>
<name>A0A9P8CAV3_9HELO</name>
<dbReference type="PANTHER" id="PTHR17453">
    <property type="entry name" value="SIGNAL RECOGNITION PARTICLE 19 KD PROTEIN"/>
    <property type="match status" value="1"/>
</dbReference>
<dbReference type="Pfam" id="PF01922">
    <property type="entry name" value="SRP19"/>
    <property type="match status" value="1"/>
</dbReference>
<dbReference type="FunFam" id="3.30.56.30:FF:000003">
    <property type="entry name" value="Signal recognition particle SEC65 subunit"/>
    <property type="match status" value="1"/>
</dbReference>
<evidence type="ECO:0000256" key="1">
    <source>
        <dbReference type="ARBA" id="ARBA00004496"/>
    </source>
</evidence>
<evidence type="ECO:0000256" key="3">
    <source>
        <dbReference type="ARBA" id="ARBA00023135"/>
    </source>
</evidence>
<dbReference type="InterPro" id="IPR002778">
    <property type="entry name" value="Signal_recog_particle_SRP19"/>
</dbReference>
<keyword evidence="3" id="KW-0733">Signal recognition particle</keyword>
<evidence type="ECO:0000256" key="2">
    <source>
        <dbReference type="ARBA" id="ARBA00022490"/>
    </source>
</evidence>
<dbReference type="GO" id="GO:0008312">
    <property type="term" value="F:7S RNA binding"/>
    <property type="evidence" value="ECO:0007669"/>
    <property type="project" value="InterPro"/>
</dbReference>
<evidence type="ECO:0000256" key="5">
    <source>
        <dbReference type="SAM" id="MobiDB-lite"/>
    </source>
</evidence>
<feature type="compositionally biased region" description="Acidic residues" evidence="5">
    <location>
        <begin position="9"/>
        <end position="30"/>
    </location>
</feature>
<comment type="caution">
    <text evidence="6">The sequence shown here is derived from an EMBL/GenBank/DDBJ whole genome shotgun (WGS) entry which is preliminary data.</text>
</comment>
<sequence>MSHARVEEVSDSELDSDPSEGDISDLDDTPFNEREIIKQRSAPPPQPRPAAAQPSLINPTQIPTGFQHQNSKDAQRFKKAQCIYPIYFDKRRSRKDGRMVGLEMAVENPLARDIVEACSLLRLETLFETNKIHPKDWANPGRVKVKVRGNNANVKNKHQLYTLISKHLQAHPTTEQSALRMMIPGFPMPDSSKPYPKPAVPKGKQWKMGTILPYISPALTGGGVSENFLGEIMKEMQAGGGKLPPGMPDMSGLMGGGAGPSAAAIERSKKKDKKDKKKK</sequence>
<dbReference type="EMBL" id="MU254728">
    <property type="protein sequence ID" value="KAG9239910.1"/>
    <property type="molecule type" value="Genomic_DNA"/>
</dbReference>
<dbReference type="GO" id="GO:0006617">
    <property type="term" value="P:SRP-dependent cotranslational protein targeting to membrane, signal sequence recognition"/>
    <property type="evidence" value="ECO:0007669"/>
    <property type="project" value="TreeGrafter"/>
</dbReference>
<organism evidence="6 7">
    <name type="scientific">Calycina marina</name>
    <dbReference type="NCBI Taxonomy" id="1763456"/>
    <lineage>
        <taxon>Eukaryota</taxon>
        <taxon>Fungi</taxon>
        <taxon>Dikarya</taxon>
        <taxon>Ascomycota</taxon>
        <taxon>Pezizomycotina</taxon>
        <taxon>Leotiomycetes</taxon>
        <taxon>Helotiales</taxon>
        <taxon>Pezizellaceae</taxon>
        <taxon>Calycina</taxon>
    </lineage>
</organism>
<dbReference type="GO" id="GO:0005786">
    <property type="term" value="C:signal recognition particle, endoplasmic reticulum targeting"/>
    <property type="evidence" value="ECO:0007669"/>
    <property type="project" value="UniProtKB-KW"/>
</dbReference>
<gene>
    <name evidence="6" type="ORF">BJ878DRAFT_571473</name>
</gene>
<proteinExistence type="predicted"/>
<evidence type="ECO:0000313" key="6">
    <source>
        <dbReference type="EMBL" id="KAG9239910.1"/>
    </source>
</evidence>
<keyword evidence="2" id="KW-0963">Cytoplasm</keyword>
<dbReference type="Proteomes" id="UP000887226">
    <property type="component" value="Unassembled WGS sequence"/>
</dbReference>
<reference evidence="6" key="1">
    <citation type="journal article" date="2021" name="IMA Fungus">
        <title>Genomic characterization of three marine fungi, including Emericellopsis atlantica sp. nov. with signatures of a generalist lifestyle and marine biomass degradation.</title>
        <authorList>
            <person name="Hagestad O.C."/>
            <person name="Hou L."/>
            <person name="Andersen J.H."/>
            <person name="Hansen E.H."/>
            <person name="Altermark B."/>
            <person name="Li C."/>
            <person name="Kuhnert E."/>
            <person name="Cox R.J."/>
            <person name="Crous P.W."/>
            <person name="Spatafora J.W."/>
            <person name="Lail K."/>
            <person name="Amirebrahimi M."/>
            <person name="Lipzen A."/>
            <person name="Pangilinan J."/>
            <person name="Andreopoulos W."/>
            <person name="Hayes R.D."/>
            <person name="Ng V."/>
            <person name="Grigoriev I.V."/>
            <person name="Jackson S.A."/>
            <person name="Sutton T.D.S."/>
            <person name="Dobson A.D.W."/>
            <person name="Rama T."/>
        </authorList>
    </citation>
    <scope>NUCLEOTIDE SEQUENCE</scope>
    <source>
        <strain evidence="6">TRa3180A</strain>
    </source>
</reference>
<accession>A0A9P8CAV3</accession>
<dbReference type="SUPFAM" id="SSF69695">
    <property type="entry name" value="SRP19"/>
    <property type="match status" value="1"/>
</dbReference>
<dbReference type="InterPro" id="IPR036521">
    <property type="entry name" value="SRP19-like_sf"/>
</dbReference>
<dbReference type="OrthoDB" id="2190947at2759"/>